<protein>
    <submittedName>
        <fullName evidence="2">Uncharacterized protein</fullName>
    </submittedName>
</protein>
<dbReference type="AlphaFoldDB" id="A0A6C0I047"/>
<proteinExistence type="predicted"/>
<evidence type="ECO:0000313" key="2">
    <source>
        <dbReference type="EMBL" id="QHT86388.1"/>
    </source>
</evidence>
<name>A0A6C0I047_9ZZZZ</name>
<accession>A0A6C0I047</accession>
<reference evidence="2" key="1">
    <citation type="journal article" date="2020" name="Nature">
        <title>Giant virus diversity and host interactions through global metagenomics.</title>
        <authorList>
            <person name="Schulz F."/>
            <person name="Roux S."/>
            <person name="Paez-Espino D."/>
            <person name="Jungbluth S."/>
            <person name="Walsh D.A."/>
            <person name="Denef V.J."/>
            <person name="McMahon K.D."/>
            <person name="Konstantinidis K.T."/>
            <person name="Eloe-Fadrosh E.A."/>
            <person name="Kyrpides N.C."/>
            <person name="Woyke T."/>
        </authorList>
    </citation>
    <scope>NUCLEOTIDE SEQUENCE</scope>
    <source>
        <strain evidence="2">GVMAG-M-3300023184-186</strain>
    </source>
</reference>
<organism evidence="2">
    <name type="scientific">viral metagenome</name>
    <dbReference type="NCBI Taxonomy" id="1070528"/>
    <lineage>
        <taxon>unclassified sequences</taxon>
        <taxon>metagenomes</taxon>
        <taxon>organismal metagenomes</taxon>
    </lineage>
</organism>
<sequence length="78" mass="8415">MENSETALLIISIIILVLLIIVIVIIICCNNNQSPSKNKFCVDPCCNVPNDAGKSCTFTANGMKESGICVNGHCQSNW</sequence>
<keyword evidence="1" id="KW-0812">Transmembrane</keyword>
<keyword evidence="1" id="KW-1133">Transmembrane helix</keyword>
<evidence type="ECO:0000256" key="1">
    <source>
        <dbReference type="SAM" id="Phobius"/>
    </source>
</evidence>
<keyword evidence="1" id="KW-0472">Membrane</keyword>
<dbReference type="EMBL" id="MN740067">
    <property type="protein sequence ID" value="QHT86388.1"/>
    <property type="molecule type" value="Genomic_DNA"/>
</dbReference>
<feature type="transmembrane region" description="Helical" evidence="1">
    <location>
        <begin position="6"/>
        <end position="29"/>
    </location>
</feature>